<dbReference type="GO" id="GO:0051596">
    <property type="term" value="P:methylglyoxal catabolic process"/>
    <property type="evidence" value="ECO:0007669"/>
    <property type="project" value="TreeGrafter"/>
</dbReference>
<accession>A0A5C4JVA3</accession>
<dbReference type="OrthoDB" id="9804790at2"/>
<dbReference type="FunFam" id="3.20.20.100:FF:000002">
    <property type="entry name" value="2,5-diketo-D-gluconic acid reductase A"/>
    <property type="match status" value="1"/>
</dbReference>
<keyword evidence="2" id="KW-0521">NADP</keyword>
<keyword evidence="3" id="KW-0560">Oxidoreductase</keyword>
<feature type="active site" description="Proton donor" evidence="5">
    <location>
        <position position="43"/>
    </location>
</feature>
<comment type="catalytic activity">
    <reaction evidence="4">
        <text>hydroxyacetone + NADP(+) = methylglyoxal + NADPH + H(+)</text>
        <dbReference type="Rhea" id="RHEA:27986"/>
        <dbReference type="ChEBI" id="CHEBI:15378"/>
        <dbReference type="ChEBI" id="CHEBI:17158"/>
        <dbReference type="ChEBI" id="CHEBI:27957"/>
        <dbReference type="ChEBI" id="CHEBI:57783"/>
        <dbReference type="ChEBI" id="CHEBI:58349"/>
    </reaction>
</comment>
<evidence type="ECO:0000256" key="7">
    <source>
        <dbReference type="PIRSR" id="PIRSR000097-3"/>
    </source>
</evidence>
<dbReference type="PANTHER" id="PTHR43827">
    <property type="entry name" value="2,5-DIKETO-D-GLUCONIC ACID REDUCTASE"/>
    <property type="match status" value="1"/>
</dbReference>
<evidence type="ECO:0000256" key="3">
    <source>
        <dbReference type="ARBA" id="ARBA00023002"/>
    </source>
</evidence>
<dbReference type="InterPro" id="IPR020471">
    <property type="entry name" value="AKR"/>
</dbReference>
<dbReference type="SUPFAM" id="SSF51430">
    <property type="entry name" value="NAD(P)-linked oxidoreductase"/>
    <property type="match status" value="1"/>
</dbReference>
<dbReference type="Proteomes" id="UP000307874">
    <property type="component" value="Unassembled WGS sequence"/>
</dbReference>
<dbReference type="PANTHER" id="PTHR43827:SF3">
    <property type="entry name" value="NADP-DEPENDENT OXIDOREDUCTASE DOMAIN-CONTAINING PROTEIN"/>
    <property type="match status" value="1"/>
</dbReference>
<dbReference type="RefSeq" id="WP_138747487.1">
    <property type="nucleotide sequence ID" value="NZ_VCLB01000003.1"/>
</dbReference>
<comment type="caution">
    <text evidence="9">The sequence shown here is derived from an EMBL/GenBank/DDBJ whole genome shotgun (WGS) entry which is preliminary data.</text>
</comment>
<dbReference type="Gene3D" id="3.20.20.100">
    <property type="entry name" value="NADP-dependent oxidoreductase domain"/>
    <property type="match status" value="1"/>
</dbReference>
<protein>
    <submittedName>
        <fullName evidence="9">Aldo/keto reductase</fullName>
    </submittedName>
</protein>
<dbReference type="PROSITE" id="PS00798">
    <property type="entry name" value="ALDOKETO_REDUCTASE_1"/>
    <property type="match status" value="1"/>
</dbReference>
<evidence type="ECO:0000256" key="1">
    <source>
        <dbReference type="ARBA" id="ARBA00007905"/>
    </source>
</evidence>
<reference evidence="9 10" key="1">
    <citation type="submission" date="2019-06" db="EMBL/GenBank/DDBJ databases">
        <title>Martelella lutilitoris sp. nov., isolated from a tidal mudflat.</title>
        <authorList>
            <person name="Kim Y.-J."/>
        </authorList>
    </citation>
    <scope>NUCLEOTIDE SEQUENCE [LARGE SCALE GENOMIC DNA]</scope>
    <source>
        <strain evidence="9 10">GH2-6</strain>
    </source>
</reference>
<evidence type="ECO:0000256" key="5">
    <source>
        <dbReference type="PIRSR" id="PIRSR000097-1"/>
    </source>
</evidence>
<dbReference type="InterPro" id="IPR036812">
    <property type="entry name" value="NAD(P)_OxRdtase_dom_sf"/>
</dbReference>
<dbReference type="InterPro" id="IPR023210">
    <property type="entry name" value="NADP_OxRdtase_dom"/>
</dbReference>
<dbReference type="AlphaFoldDB" id="A0A5C4JVA3"/>
<dbReference type="PROSITE" id="PS00062">
    <property type="entry name" value="ALDOKETO_REDUCTASE_2"/>
    <property type="match status" value="1"/>
</dbReference>
<organism evidence="9 10">
    <name type="scientific">Martelella lutilitoris</name>
    <dbReference type="NCBI Taxonomy" id="2583532"/>
    <lineage>
        <taxon>Bacteria</taxon>
        <taxon>Pseudomonadati</taxon>
        <taxon>Pseudomonadota</taxon>
        <taxon>Alphaproteobacteria</taxon>
        <taxon>Hyphomicrobiales</taxon>
        <taxon>Aurantimonadaceae</taxon>
        <taxon>Martelella</taxon>
    </lineage>
</organism>
<evidence type="ECO:0000256" key="2">
    <source>
        <dbReference type="ARBA" id="ARBA00022857"/>
    </source>
</evidence>
<feature type="binding site" evidence="6">
    <location>
        <position position="101"/>
    </location>
    <ligand>
        <name>substrate</name>
    </ligand>
</feature>
<dbReference type="InterPro" id="IPR018170">
    <property type="entry name" value="Aldo/ket_reductase_CS"/>
</dbReference>
<name>A0A5C4JVA3_9HYPH</name>
<sequence>MKTINGIPQIGFGTWKRRGDEAYRTVLAALEAGYRHIDTAQAYGNEAEVGRALADCGLSRDEIFVTTKVWIDNYGEDAFRKSVEESFEKLGGAEIDLLLLHWPGRADGPAFEDYIGRLADVHDAGLAKRIGVSNFTRGLMDRAAGLLGDRKIAANQVECHVFHQNRLVADYCDSHGIAFTAYSPLAQGKIAGEPTLKAIGAAHGVSEGEIALAFLMAEGHVVIPTSSKPQRVKSNLAAADIELSQDEIGRLRALDKGERLIDPEWAPDWD</sequence>
<dbReference type="EMBL" id="VCLB01000003">
    <property type="protein sequence ID" value="TNB48579.1"/>
    <property type="molecule type" value="Genomic_DNA"/>
</dbReference>
<dbReference type="Pfam" id="PF00248">
    <property type="entry name" value="Aldo_ket_red"/>
    <property type="match status" value="1"/>
</dbReference>
<feature type="domain" description="NADP-dependent oxidoreductase" evidence="8">
    <location>
        <begin position="10"/>
        <end position="255"/>
    </location>
</feature>
<evidence type="ECO:0000259" key="8">
    <source>
        <dbReference type="Pfam" id="PF00248"/>
    </source>
</evidence>
<gene>
    <name evidence="9" type="ORF">FF124_05430</name>
</gene>
<evidence type="ECO:0000313" key="10">
    <source>
        <dbReference type="Proteomes" id="UP000307874"/>
    </source>
</evidence>
<proteinExistence type="inferred from homology"/>
<keyword evidence="10" id="KW-1185">Reference proteome</keyword>
<dbReference type="PIRSF" id="PIRSF000097">
    <property type="entry name" value="AKR"/>
    <property type="match status" value="1"/>
</dbReference>
<evidence type="ECO:0000313" key="9">
    <source>
        <dbReference type="EMBL" id="TNB48579.1"/>
    </source>
</evidence>
<comment type="similarity">
    <text evidence="1">Belongs to the aldo/keto reductase family.</text>
</comment>
<evidence type="ECO:0000256" key="6">
    <source>
        <dbReference type="PIRSR" id="PIRSR000097-2"/>
    </source>
</evidence>
<feature type="site" description="Lowers pKa of active site Tyr" evidence="7">
    <location>
        <position position="68"/>
    </location>
</feature>
<dbReference type="GO" id="GO:1990002">
    <property type="term" value="F:methylglyoxal reductase (NADPH) (acetol producing) activity"/>
    <property type="evidence" value="ECO:0007669"/>
    <property type="project" value="TreeGrafter"/>
</dbReference>
<evidence type="ECO:0000256" key="4">
    <source>
        <dbReference type="ARBA" id="ARBA00049445"/>
    </source>
</evidence>
<dbReference type="PRINTS" id="PR00069">
    <property type="entry name" value="ALDKETRDTASE"/>
</dbReference>